<dbReference type="EMBL" id="JAJCNI010000001">
    <property type="protein sequence ID" value="MCB6516274.1"/>
    <property type="molecule type" value="Genomic_DNA"/>
</dbReference>
<dbReference type="GO" id="GO:0003677">
    <property type="term" value="F:DNA binding"/>
    <property type="evidence" value="ECO:0007669"/>
    <property type="project" value="InterPro"/>
</dbReference>
<comment type="caution">
    <text evidence="7">The sequence shown here is derived from an EMBL/GenBank/DDBJ whole genome shotgun (WGS) entry which is preliminary data.</text>
</comment>
<proteinExistence type="predicted"/>
<dbReference type="SMART" id="SM00496">
    <property type="entry name" value="IENR2"/>
    <property type="match status" value="3"/>
</dbReference>
<dbReference type="CDD" id="cd10443">
    <property type="entry name" value="GIY-YIG_HE_Tlr8p_PBC-V_like"/>
    <property type="match status" value="1"/>
</dbReference>
<dbReference type="InterPro" id="IPR006350">
    <property type="entry name" value="Intron_endoG1"/>
</dbReference>
<accession>A0AAP2VIC8</accession>
<evidence type="ECO:0000256" key="2">
    <source>
        <dbReference type="ARBA" id="ARBA00022722"/>
    </source>
</evidence>
<dbReference type="Pfam" id="PF01541">
    <property type="entry name" value="GIY-YIG"/>
    <property type="match status" value="1"/>
</dbReference>
<dbReference type="AlphaFoldDB" id="A0AAP2VIC8"/>
<dbReference type="Pfam" id="PF07460">
    <property type="entry name" value="NUMOD3"/>
    <property type="match status" value="3"/>
</dbReference>
<sequence>MAQGVVYMFTNKLNGKMYIGQTIHEDLRIKHHLYAASHPNTKNEGQPFVQALRKYGIDSFDYTRLFVTDDIDDKNELRRILEEKEQYYIKEYDSVNKGYNMTEGGGGMKGFMLPPSAIDRIRKANTGRKLREEHRIANIKRFAEIRKDPEYIRMMSERMSGEGNPMYGVRLFGDRNHNFGKSLSEDTKRKISETKKGKPGHKHTNDTKKLLSGLFKGVPKSDETKKKISASLKGKESPMRRKPVVQYTKDGVFVKEWESIKEAELTLGIIHVSESANGKRNYAGGYIWRYKSECDKDIPPLVRPLNVRRIAQVDEKGTIIKEFNSIREASKELNLKYSGISNVLNGSQNKTGNNYRFIYIDH</sequence>
<dbReference type="Pfam" id="PF22083">
    <property type="entry name" value="I-HmuI_NUMOD-like"/>
    <property type="match status" value="1"/>
</dbReference>
<evidence type="ECO:0000256" key="4">
    <source>
        <dbReference type="ARBA" id="ARBA00022801"/>
    </source>
</evidence>
<feature type="domain" description="GIY-YIG" evidence="6">
    <location>
        <begin position="2"/>
        <end position="101"/>
    </location>
</feature>
<evidence type="ECO:0000313" key="8">
    <source>
        <dbReference type="Proteomes" id="UP001198806"/>
    </source>
</evidence>
<dbReference type="SMART" id="SM00465">
    <property type="entry name" value="GIYc"/>
    <property type="match status" value="1"/>
</dbReference>
<dbReference type="PROSITE" id="PS50164">
    <property type="entry name" value="GIY_YIG"/>
    <property type="match status" value="1"/>
</dbReference>
<dbReference type="InterPro" id="IPR003611">
    <property type="entry name" value="NUMOD3"/>
</dbReference>
<name>A0AAP2VIC8_PARDI</name>
<dbReference type="SUPFAM" id="SSF64496">
    <property type="entry name" value="DNA-binding domain of intron-encoded endonucleases"/>
    <property type="match status" value="2"/>
</dbReference>
<gene>
    <name evidence="7" type="ORF">LI194_00485</name>
</gene>
<evidence type="ECO:0000259" key="6">
    <source>
        <dbReference type="PROSITE" id="PS50164"/>
    </source>
</evidence>
<keyword evidence="3" id="KW-0255">Endonuclease</keyword>
<feature type="compositionally biased region" description="Basic and acidic residues" evidence="5">
    <location>
        <begin position="180"/>
        <end position="196"/>
    </location>
</feature>
<dbReference type="InterPro" id="IPR035901">
    <property type="entry name" value="GIY-YIG_endonuc_sf"/>
</dbReference>
<comment type="similarity">
    <text evidence="1">To endonucleases of group I introns of fungi and phage.</text>
</comment>
<dbReference type="Gene3D" id="1.10.10.10">
    <property type="entry name" value="Winged helix-like DNA-binding domain superfamily/Winged helix DNA-binding domain"/>
    <property type="match status" value="2"/>
</dbReference>
<dbReference type="InterPro" id="IPR010896">
    <property type="entry name" value="NUMOD1"/>
</dbReference>
<evidence type="ECO:0000256" key="1">
    <source>
        <dbReference type="ARBA" id="ARBA00010045"/>
    </source>
</evidence>
<dbReference type="GO" id="GO:0004519">
    <property type="term" value="F:endonuclease activity"/>
    <property type="evidence" value="ECO:0007669"/>
    <property type="project" value="UniProtKB-KW"/>
</dbReference>
<evidence type="ECO:0000256" key="3">
    <source>
        <dbReference type="ARBA" id="ARBA00022759"/>
    </source>
</evidence>
<dbReference type="Gene3D" id="3.40.1440.10">
    <property type="entry name" value="GIY-YIG endonuclease"/>
    <property type="match status" value="1"/>
</dbReference>
<dbReference type="SUPFAM" id="SSF82771">
    <property type="entry name" value="GIY-YIG endonuclease"/>
    <property type="match status" value="1"/>
</dbReference>
<evidence type="ECO:0000313" key="7">
    <source>
        <dbReference type="EMBL" id="MCB6516274.1"/>
    </source>
</evidence>
<keyword evidence="2" id="KW-0540">Nuclease</keyword>
<dbReference type="Proteomes" id="UP001198806">
    <property type="component" value="Unassembled WGS sequence"/>
</dbReference>
<dbReference type="SMART" id="SM00497">
    <property type="entry name" value="IENR1"/>
    <property type="match status" value="2"/>
</dbReference>
<organism evidence="7 8">
    <name type="scientific">Parabacteroides distasonis</name>
    <dbReference type="NCBI Taxonomy" id="823"/>
    <lineage>
        <taxon>Bacteria</taxon>
        <taxon>Pseudomonadati</taxon>
        <taxon>Bacteroidota</taxon>
        <taxon>Bacteroidia</taxon>
        <taxon>Bacteroidales</taxon>
        <taxon>Tannerellaceae</taxon>
        <taxon>Parabacteroides</taxon>
    </lineage>
</organism>
<dbReference type="NCBIfam" id="TIGR01453">
    <property type="entry name" value="grpIintron_endo"/>
    <property type="match status" value="1"/>
</dbReference>
<reference evidence="7" key="1">
    <citation type="submission" date="2021-10" db="EMBL/GenBank/DDBJ databases">
        <title>Collection of gut derived symbiotic bacterial strains cultured from healthy donors.</title>
        <authorList>
            <person name="Lin H."/>
            <person name="Littmann E."/>
            <person name="Kohout C."/>
            <person name="Pamer E.G."/>
        </authorList>
    </citation>
    <scope>NUCLEOTIDE SEQUENCE</scope>
    <source>
        <strain evidence="7">DFI.2.94</strain>
    </source>
</reference>
<dbReference type="RefSeq" id="WP_134915263.1">
    <property type="nucleotide sequence ID" value="NZ_JAHOOC010000004.1"/>
</dbReference>
<protein>
    <submittedName>
        <fullName evidence="7">GIY-YIG nuclease family protein</fullName>
    </submittedName>
</protein>
<keyword evidence="4" id="KW-0378">Hydrolase</keyword>
<dbReference type="GO" id="GO:0016787">
    <property type="term" value="F:hydrolase activity"/>
    <property type="evidence" value="ECO:0007669"/>
    <property type="project" value="UniProtKB-KW"/>
</dbReference>
<dbReference type="InterPro" id="IPR000305">
    <property type="entry name" value="GIY-YIG_endonuc"/>
</dbReference>
<dbReference type="InterPro" id="IPR003647">
    <property type="entry name" value="Intron_nuc_1_rpt"/>
</dbReference>
<dbReference type="Pfam" id="PF07453">
    <property type="entry name" value="NUMOD1"/>
    <property type="match status" value="1"/>
</dbReference>
<feature type="region of interest" description="Disordered" evidence="5">
    <location>
        <begin position="180"/>
        <end position="207"/>
    </location>
</feature>
<evidence type="ECO:0000256" key="5">
    <source>
        <dbReference type="SAM" id="MobiDB-lite"/>
    </source>
</evidence>
<dbReference type="InterPro" id="IPR054307">
    <property type="entry name" value="I-HmuI_NUMOD-like"/>
</dbReference>
<dbReference type="InterPro" id="IPR036388">
    <property type="entry name" value="WH-like_DNA-bd_sf"/>
</dbReference>